<dbReference type="CDD" id="cd06354">
    <property type="entry name" value="PBP1_PrnA-like"/>
    <property type="match status" value="1"/>
</dbReference>
<dbReference type="SUPFAM" id="SSF53822">
    <property type="entry name" value="Periplasmic binding protein-like I"/>
    <property type="match status" value="1"/>
</dbReference>
<evidence type="ECO:0000259" key="8">
    <source>
        <dbReference type="Pfam" id="PF02608"/>
    </source>
</evidence>
<feature type="chain" id="PRO_5038559421" evidence="7">
    <location>
        <begin position="21"/>
        <end position="325"/>
    </location>
</feature>
<comment type="caution">
    <text evidence="9">The sequence shown here is derived from an EMBL/GenBank/DDBJ whole genome shotgun (WGS) entry which is preliminary data.</text>
</comment>
<evidence type="ECO:0000256" key="4">
    <source>
        <dbReference type="ARBA" id="ARBA00022729"/>
    </source>
</evidence>
<dbReference type="RefSeq" id="WP_025851996.1">
    <property type="nucleotide sequence ID" value="NZ_BPWC01000002.1"/>
</dbReference>
<evidence type="ECO:0000313" key="9">
    <source>
        <dbReference type="EMBL" id="MSE02082.1"/>
    </source>
</evidence>
<gene>
    <name evidence="9" type="ORF">GKC39_08390</name>
</gene>
<dbReference type="AlphaFoldDB" id="A0A6A8LGI9"/>
<evidence type="ECO:0000256" key="5">
    <source>
        <dbReference type="ARBA" id="ARBA00023136"/>
    </source>
</evidence>
<keyword evidence="4 7" id="KW-0732">Signal</keyword>
<dbReference type="PANTHER" id="PTHR34296:SF2">
    <property type="entry name" value="ABC TRANSPORTER GUANOSINE-BINDING PROTEIN NUPN"/>
    <property type="match status" value="1"/>
</dbReference>
<accession>A0A6A8LGI9</accession>
<proteinExistence type="inferred from homology"/>
<dbReference type="PANTHER" id="PTHR34296">
    <property type="entry name" value="TRANSCRIPTIONAL ACTIVATOR PROTEIN MED"/>
    <property type="match status" value="1"/>
</dbReference>
<dbReference type="InterPro" id="IPR028082">
    <property type="entry name" value="Peripla_BP_I"/>
</dbReference>
<feature type="signal peptide" evidence="7">
    <location>
        <begin position="1"/>
        <end position="20"/>
    </location>
</feature>
<keyword evidence="5" id="KW-0472">Membrane</keyword>
<organism evidence="9">
    <name type="scientific">Bacillus velezensis</name>
    <dbReference type="NCBI Taxonomy" id="492670"/>
    <lineage>
        <taxon>Bacteria</taxon>
        <taxon>Bacillati</taxon>
        <taxon>Bacillota</taxon>
        <taxon>Bacilli</taxon>
        <taxon>Bacillales</taxon>
        <taxon>Bacillaceae</taxon>
        <taxon>Bacillus</taxon>
        <taxon>Bacillus amyloliquefaciens group</taxon>
    </lineage>
</organism>
<evidence type="ECO:0000256" key="1">
    <source>
        <dbReference type="ARBA" id="ARBA00004193"/>
    </source>
</evidence>
<sequence>MRKMAIFAAVLLLALSTAGCAGKSEGAAAEKTKTIGIMLTDNGLGDQSFNDSGFQGLMKARDELGITFDYREIKDTGTYEKGLTQLVREGNDLVVGLGYSMQADLEKVAKKYPKQRFVLIDSVSDLDNVTSVTFKEDEGGFLAGALAAMTSKTGTIGFIGGSDADVIKRFKKGYLKGAESVKPNIRVLSEISGTFDDDKLGKRIAQNMIRRKADVLFTAAGFTGVGALKEAEARKVYAIGVDSDQYYTAEHAVISSLVKNVDHVIYELAKDLKDNKEIKSGEIVYGLKENGMDLAKIRVVKNAGGLTKKITDMKNSLIEKGGDLK</sequence>
<evidence type="ECO:0000256" key="2">
    <source>
        <dbReference type="ARBA" id="ARBA00008610"/>
    </source>
</evidence>
<dbReference type="PROSITE" id="PS51257">
    <property type="entry name" value="PROKAR_LIPOPROTEIN"/>
    <property type="match status" value="1"/>
</dbReference>
<comment type="subcellular location">
    <subcellularLocation>
        <location evidence="1">Cell membrane</location>
        <topology evidence="1">Lipid-anchor</topology>
    </subcellularLocation>
</comment>
<protein>
    <submittedName>
        <fullName evidence="9">BMP family ABC transporter substrate-binding protein</fullName>
    </submittedName>
</protein>
<evidence type="ECO:0000256" key="7">
    <source>
        <dbReference type="SAM" id="SignalP"/>
    </source>
</evidence>
<keyword evidence="6" id="KW-0449">Lipoprotein</keyword>
<reference evidence="9" key="1">
    <citation type="submission" date="2019-11" db="EMBL/GenBank/DDBJ databases">
        <title>Draft Genome Sequence of Plant Growth-Promoting Rhizosphere-Associated Bacteria.</title>
        <authorList>
            <person name="Vasilyev I.Y."/>
            <person name="Radchenko V."/>
            <person name="Ilnitskaya E.V."/>
        </authorList>
    </citation>
    <scope>NUCLEOTIDE SEQUENCE</scope>
    <source>
        <strain evidence="9">VRA_517_n</strain>
    </source>
</reference>
<evidence type="ECO:0000256" key="3">
    <source>
        <dbReference type="ARBA" id="ARBA00022475"/>
    </source>
</evidence>
<dbReference type="EMBL" id="WKKV01000003">
    <property type="protein sequence ID" value="MSE02082.1"/>
    <property type="molecule type" value="Genomic_DNA"/>
</dbReference>
<dbReference type="InterPro" id="IPR003760">
    <property type="entry name" value="PnrA-like"/>
</dbReference>
<dbReference type="InterPro" id="IPR050957">
    <property type="entry name" value="BMP_lipoprotein"/>
</dbReference>
<evidence type="ECO:0000256" key="6">
    <source>
        <dbReference type="ARBA" id="ARBA00023288"/>
    </source>
</evidence>
<keyword evidence="3" id="KW-1003">Cell membrane</keyword>
<comment type="similarity">
    <text evidence="2">Belongs to the BMP lipoprotein family.</text>
</comment>
<feature type="domain" description="ABC transporter substrate-binding protein PnrA-like" evidence="8">
    <location>
        <begin position="37"/>
        <end position="302"/>
    </location>
</feature>
<dbReference type="Pfam" id="PF02608">
    <property type="entry name" value="Bmp"/>
    <property type="match status" value="1"/>
</dbReference>
<dbReference type="Gene3D" id="3.40.50.2300">
    <property type="match status" value="2"/>
</dbReference>
<name>A0A6A8LGI9_BACVE</name>
<dbReference type="GO" id="GO:0005886">
    <property type="term" value="C:plasma membrane"/>
    <property type="evidence" value="ECO:0007669"/>
    <property type="project" value="UniProtKB-SubCell"/>
</dbReference>